<keyword evidence="8" id="KW-0547">Nucleotide-binding</keyword>
<dbReference type="SUPFAM" id="SSF47781">
    <property type="entry name" value="RuvA domain 2-like"/>
    <property type="match status" value="1"/>
</dbReference>
<dbReference type="InterPro" id="IPR013849">
    <property type="entry name" value="DNA_helicase_Holl-junc_RuvA_I"/>
</dbReference>
<keyword evidence="1 6" id="KW-0963">Cytoplasm</keyword>
<keyword evidence="8" id="KW-0347">Helicase</keyword>
<evidence type="ECO:0000256" key="4">
    <source>
        <dbReference type="ARBA" id="ARBA00023172"/>
    </source>
</evidence>
<dbReference type="GO" id="GO:0009378">
    <property type="term" value="F:four-way junction helicase activity"/>
    <property type="evidence" value="ECO:0007669"/>
    <property type="project" value="InterPro"/>
</dbReference>
<dbReference type="Gene3D" id="1.10.8.10">
    <property type="entry name" value="DNA helicase RuvA subunit, C-terminal domain"/>
    <property type="match status" value="1"/>
</dbReference>
<dbReference type="Pfam" id="PF07499">
    <property type="entry name" value="RuvA_C"/>
    <property type="match status" value="1"/>
</dbReference>
<dbReference type="Pfam" id="PF14520">
    <property type="entry name" value="HHH_5"/>
    <property type="match status" value="1"/>
</dbReference>
<evidence type="ECO:0000313" key="8">
    <source>
        <dbReference type="EMBL" id="EAR22438.1"/>
    </source>
</evidence>
<organism evidence="8 9">
    <name type="scientific">Nitrococcus mobilis Nb-231</name>
    <dbReference type="NCBI Taxonomy" id="314278"/>
    <lineage>
        <taxon>Bacteria</taxon>
        <taxon>Pseudomonadati</taxon>
        <taxon>Pseudomonadota</taxon>
        <taxon>Gammaproteobacteria</taxon>
        <taxon>Chromatiales</taxon>
        <taxon>Ectothiorhodospiraceae</taxon>
        <taxon>Nitrococcus</taxon>
    </lineage>
</organism>
<dbReference type="STRING" id="314278.NB231_11899"/>
<dbReference type="Pfam" id="PF01330">
    <property type="entry name" value="RuvA_N"/>
    <property type="match status" value="1"/>
</dbReference>
<keyword evidence="3 6" id="KW-0238">DNA-binding</keyword>
<evidence type="ECO:0000256" key="1">
    <source>
        <dbReference type="ARBA" id="ARBA00022490"/>
    </source>
</evidence>
<reference evidence="8 9" key="1">
    <citation type="submission" date="2006-02" db="EMBL/GenBank/DDBJ databases">
        <authorList>
            <person name="Waterbury J."/>
            <person name="Ferriera S."/>
            <person name="Johnson J."/>
            <person name="Kravitz S."/>
            <person name="Halpern A."/>
            <person name="Remington K."/>
            <person name="Beeson K."/>
            <person name="Tran B."/>
            <person name="Rogers Y.-H."/>
            <person name="Friedman R."/>
            <person name="Venter J.C."/>
        </authorList>
    </citation>
    <scope>NUCLEOTIDE SEQUENCE [LARGE SCALE GENOMIC DNA]</scope>
    <source>
        <strain evidence="8 9">Nb-231</strain>
    </source>
</reference>
<evidence type="ECO:0000256" key="6">
    <source>
        <dbReference type="HAMAP-Rule" id="MF_00031"/>
    </source>
</evidence>
<comment type="similarity">
    <text evidence="6">Belongs to the RuvA family.</text>
</comment>
<dbReference type="GO" id="GO:0005524">
    <property type="term" value="F:ATP binding"/>
    <property type="evidence" value="ECO:0007669"/>
    <property type="project" value="InterPro"/>
</dbReference>
<keyword evidence="8" id="KW-0378">Hydrolase</keyword>
<dbReference type="HAMAP" id="MF_00031">
    <property type="entry name" value="DNA_HJ_migration_RuvA"/>
    <property type="match status" value="1"/>
</dbReference>
<evidence type="ECO:0000256" key="3">
    <source>
        <dbReference type="ARBA" id="ARBA00023125"/>
    </source>
</evidence>
<comment type="subunit">
    <text evidence="6">Homotetramer. Forms an RuvA(8)-RuvB(12)-Holliday junction (HJ) complex. HJ DNA is sandwiched between 2 RuvA tetramers; dsDNA enters through RuvA and exits via RuvB. An RuvB hexamer assembles on each DNA strand where it exits the tetramer. Each RuvB hexamer is contacted by two RuvA subunits (via domain III) on 2 adjacent RuvB subunits; this complex drives branch migration. In the full resolvosome a probable DNA-RuvA(4)-RuvB(12)-RuvC(2) complex forms which resolves the HJ.</text>
</comment>
<keyword evidence="5 6" id="KW-0234">DNA repair</keyword>
<name>A4BPD7_9GAMM</name>
<keyword evidence="2 6" id="KW-0227">DNA damage</keyword>
<feature type="region of interest" description="Domain I" evidence="6">
    <location>
        <begin position="1"/>
        <end position="64"/>
    </location>
</feature>
<dbReference type="GO" id="GO:0009379">
    <property type="term" value="C:Holliday junction helicase complex"/>
    <property type="evidence" value="ECO:0007669"/>
    <property type="project" value="InterPro"/>
</dbReference>
<comment type="caution">
    <text evidence="8">The sequence shown here is derived from an EMBL/GenBank/DDBJ whole genome shotgun (WGS) entry which is preliminary data.</text>
</comment>
<evidence type="ECO:0000313" key="9">
    <source>
        <dbReference type="Proteomes" id="UP000003374"/>
    </source>
</evidence>
<dbReference type="OrthoDB" id="5293449at2"/>
<dbReference type="EMBL" id="AAOF01000003">
    <property type="protein sequence ID" value="EAR22438.1"/>
    <property type="molecule type" value="Genomic_DNA"/>
</dbReference>
<accession>A4BPD7</accession>
<dbReference type="Proteomes" id="UP000003374">
    <property type="component" value="Unassembled WGS sequence"/>
</dbReference>
<dbReference type="GO" id="GO:0006310">
    <property type="term" value="P:DNA recombination"/>
    <property type="evidence" value="ECO:0007669"/>
    <property type="project" value="UniProtKB-UniRule"/>
</dbReference>
<dbReference type="InterPro" id="IPR012340">
    <property type="entry name" value="NA-bd_OB-fold"/>
</dbReference>
<comment type="subcellular location">
    <subcellularLocation>
        <location evidence="6">Cytoplasm</location>
    </subcellularLocation>
</comment>
<keyword evidence="9" id="KW-1185">Reference proteome</keyword>
<keyword evidence="8" id="KW-0067">ATP-binding</keyword>
<dbReference type="SUPFAM" id="SSF50249">
    <property type="entry name" value="Nucleic acid-binding proteins"/>
    <property type="match status" value="1"/>
</dbReference>
<dbReference type="GO" id="GO:0048476">
    <property type="term" value="C:Holliday junction resolvase complex"/>
    <property type="evidence" value="ECO:0007669"/>
    <property type="project" value="UniProtKB-UniRule"/>
</dbReference>
<protein>
    <recommendedName>
        <fullName evidence="6">Holliday junction branch migration complex subunit RuvA</fullName>
    </recommendedName>
</protein>
<comment type="function">
    <text evidence="6">The RuvA-RuvB-RuvC complex processes Holliday junction (HJ) DNA during genetic recombination and DNA repair, while the RuvA-RuvB complex plays an important role in the rescue of blocked DNA replication forks via replication fork reversal (RFR). RuvA specifically binds to HJ cruciform DNA, conferring on it an open structure. The RuvB hexamer acts as an ATP-dependent pump, pulling dsDNA into and through the RuvAB complex. HJ branch migration allows RuvC to scan DNA until it finds its consensus sequence, where it cleaves and resolves the cruciform DNA.</text>
</comment>
<dbReference type="InterPro" id="IPR010994">
    <property type="entry name" value="RuvA_2-like"/>
</dbReference>
<dbReference type="eggNOG" id="COG0632">
    <property type="taxonomic scope" value="Bacteria"/>
</dbReference>
<dbReference type="NCBIfam" id="TIGR00084">
    <property type="entry name" value="ruvA"/>
    <property type="match status" value="1"/>
</dbReference>
<dbReference type="HOGENOM" id="CLU_087936_0_0_6"/>
<dbReference type="CDD" id="cd14332">
    <property type="entry name" value="UBA_RuvA_C"/>
    <property type="match status" value="1"/>
</dbReference>
<comment type="caution">
    <text evidence="6">Lacks conserved residue(s) required for the propagation of feature annotation.</text>
</comment>
<dbReference type="RefSeq" id="WP_005002802.1">
    <property type="nucleotide sequence ID" value="NZ_CH672427.1"/>
</dbReference>
<dbReference type="GO" id="GO:0006281">
    <property type="term" value="P:DNA repair"/>
    <property type="evidence" value="ECO:0007669"/>
    <property type="project" value="UniProtKB-UniRule"/>
</dbReference>
<dbReference type="Gene3D" id="1.10.150.20">
    <property type="entry name" value="5' to 3' exonuclease, C-terminal subdomain"/>
    <property type="match status" value="1"/>
</dbReference>
<dbReference type="Gene3D" id="2.40.50.140">
    <property type="entry name" value="Nucleic acid-binding proteins"/>
    <property type="match status" value="1"/>
</dbReference>
<dbReference type="SUPFAM" id="SSF46929">
    <property type="entry name" value="DNA helicase RuvA subunit, C-terminal domain"/>
    <property type="match status" value="1"/>
</dbReference>
<keyword evidence="4 6" id="KW-0233">DNA recombination</keyword>
<dbReference type="GO" id="GO:0005737">
    <property type="term" value="C:cytoplasm"/>
    <property type="evidence" value="ECO:0007669"/>
    <property type="project" value="UniProtKB-SubCell"/>
</dbReference>
<dbReference type="AlphaFoldDB" id="A4BPD7"/>
<evidence type="ECO:0000256" key="5">
    <source>
        <dbReference type="ARBA" id="ARBA00023204"/>
    </source>
</evidence>
<dbReference type="InterPro" id="IPR011114">
    <property type="entry name" value="RuvA_C"/>
</dbReference>
<comment type="domain">
    <text evidence="6">Has three domains with a flexible linker between the domains II and III and assumes an 'L' shape. Domain III is highly mobile and contacts RuvB.</text>
</comment>
<evidence type="ECO:0000256" key="2">
    <source>
        <dbReference type="ARBA" id="ARBA00022763"/>
    </source>
</evidence>
<proteinExistence type="inferred from homology"/>
<dbReference type="InterPro" id="IPR003583">
    <property type="entry name" value="Hlx-hairpin-Hlx_DNA-bd_motif"/>
</dbReference>
<sequence length="203" mass="22047">MIGRLRGILLEKQPPRLLIDVQGVGYEVEAPMSTFYELPAQGEAITLRTHLAIKEDGHTLYGFHTEQERALFRSLIRVSGVGPKMALAFLSGMRTEEFLWCVRQRDTAALIRLPGVGKKTAERLIVEMQDRLSALATQASTAAGASFSAAGGANEAFTEAMSALLALGYKTPEAQQLLAGLAEAELSSEELIRLALRKAVHKP</sequence>
<dbReference type="SMART" id="SM00278">
    <property type="entry name" value="HhH1"/>
    <property type="match status" value="2"/>
</dbReference>
<gene>
    <name evidence="6 8" type="primary">ruvA</name>
    <name evidence="8" type="ORF">NB231_11899</name>
</gene>
<dbReference type="InterPro" id="IPR000085">
    <property type="entry name" value="RuvA"/>
</dbReference>
<feature type="region of interest" description="Domain III" evidence="6">
    <location>
        <begin position="152"/>
        <end position="203"/>
    </location>
</feature>
<feature type="domain" description="Helix-hairpin-helix DNA-binding motif class 1" evidence="7">
    <location>
        <begin position="108"/>
        <end position="127"/>
    </location>
</feature>
<feature type="domain" description="Helix-hairpin-helix DNA-binding motif class 1" evidence="7">
    <location>
        <begin position="73"/>
        <end position="92"/>
    </location>
</feature>
<dbReference type="InterPro" id="IPR036267">
    <property type="entry name" value="RuvA_C_sf"/>
</dbReference>
<dbReference type="GO" id="GO:0000400">
    <property type="term" value="F:four-way junction DNA binding"/>
    <property type="evidence" value="ECO:0007669"/>
    <property type="project" value="UniProtKB-UniRule"/>
</dbReference>
<evidence type="ECO:0000259" key="7">
    <source>
        <dbReference type="SMART" id="SM00278"/>
    </source>
</evidence>